<dbReference type="CDD" id="cd17244">
    <property type="entry name" value="RMtype1_S_Apa101655I-TRD2-CR2_like"/>
    <property type="match status" value="1"/>
</dbReference>
<comment type="caution">
    <text evidence="5">The sequence shown here is derived from an EMBL/GenBank/DDBJ whole genome shotgun (WGS) entry which is preliminary data.</text>
</comment>
<dbReference type="AlphaFoldDB" id="A0A7X8C3E1"/>
<evidence type="ECO:0000313" key="6">
    <source>
        <dbReference type="Proteomes" id="UP000541058"/>
    </source>
</evidence>
<dbReference type="Proteomes" id="UP000541058">
    <property type="component" value="Unassembled WGS sequence"/>
</dbReference>
<keyword evidence="3" id="KW-0238">DNA-binding</keyword>
<dbReference type="Pfam" id="PF01420">
    <property type="entry name" value="Methylase_S"/>
    <property type="match status" value="2"/>
</dbReference>
<dbReference type="GO" id="GO:0003677">
    <property type="term" value="F:DNA binding"/>
    <property type="evidence" value="ECO:0007669"/>
    <property type="project" value="UniProtKB-KW"/>
</dbReference>
<comment type="similarity">
    <text evidence="1">Belongs to the type-I restriction system S methylase family.</text>
</comment>
<feature type="domain" description="Type I restriction modification DNA specificity" evidence="4">
    <location>
        <begin position="5"/>
        <end position="170"/>
    </location>
</feature>
<evidence type="ECO:0000256" key="3">
    <source>
        <dbReference type="ARBA" id="ARBA00023125"/>
    </source>
</evidence>
<evidence type="ECO:0000256" key="1">
    <source>
        <dbReference type="ARBA" id="ARBA00010923"/>
    </source>
</evidence>
<evidence type="ECO:0000259" key="4">
    <source>
        <dbReference type="Pfam" id="PF01420"/>
    </source>
</evidence>
<gene>
    <name evidence="5" type="ORF">GX355_04475</name>
</gene>
<keyword evidence="2" id="KW-0680">Restriction system</keyword>
<dbReference type="EMBL" id="JAAYSM010000137">
    <property type="protein sequence ID" value="NLJ18098.1"/>
    <property type="molecule type" value="Genomic_DNA"/>
</dbReference>
<dbReference type="Gene3D" id="1.10.287.1120">
    <property type="entry name" value="Bipartite methylase S protein"/>
    <property type="match status" value="1"/>
</dbReference>
<dbReference type="SUPFAM" id="SSF116734">
    <property type="entry name" value="DNA methylase specificity domain"/>
    <property type="match status" value="2"/>
</dbReference>
<proteinExistence type="inferred from homology"/>
<dbReference type="RefSeq" id="WP_276647435.1">
    <property type="nucleotide sequence ID" value="NZ_JAAYSM010000137.1"/>
</dbReference>
<dbReference type="InterPro" id="IPR044946">
    <property type="entry name" value="Restrct_endonuc_typeI_TRD_sf"/>
</dbReference>
<evidence type="ECO:0000313" key="5">
    <source>
        <dbReference type="EMBL" id="NLJ18098.1"/>
    </source>
</evidence>
<dbReference type="CDD" id="cd17284">
    <property type="entry name" value="RMtype1_S_Cbo7060ORF11580P_TRD2-CR2_like"/>
    <property type="match status" value="1"/>
</dbReference>
<dbReference type="InterPro" id="IPR052021">
    <property type="entry name" value="Type-I_RS_S_subunit"/>
</dbReference>
<name>A0A7X8C3E1_9LACT</name>
<organism evidence="5 6">
    <name type="scientific">Globicatella sulfidifaciens</name>
    <dbReference type="NCBI Taxonomy" id="136093"/>
    <lineage>
        <taxon>Bacteria</taxon>
        <taxon>Bacillati</taxon>
        <taxon>Bacillota</taxon>
        <taxon>Bacilli</taxon>
        <taxon>Lactobacillales</taxon>
        <taxon>Aerococcaceae</taxon>
        <taxon>Globicatella</taxon>
    </lineage>
</organism>
<feature type="domain" description="Type I restriction modification DNA specificity" evidence="4">
    <location>
        <begin position="192"/>
        <end position="365"/>
    </location>
</feature>
<dbReference type="PANTHER" id="PTHR30408">
    <property type="entry name" value="TYPE-1 RESTRICTION ENZYME ECOKI SPECIFICITY PROTEIN"/>
    <property type="match status" value="1"/>
</dbReference>
<sequence>MNLTNITELCDIQIGRTPKRSEVKYWGNGHSWLSIADMGEKYVYDSKEEVTNLAVEECRMKIVPKNTVVMSFKLTIGRLGITEKDLYTNEAIAAFLIKDKNLLLPEYLYYSLKGYNFDHLIDRAAKGKTLNKRKLSEIYIPLIPIDNQKKIIEILNKAENLLVKRQQQIEALSALKQSVFLDMFGDPIRNDKKWQTYKIKEYSDSIVPGRNKPKSFTGHIPWITTEDLIDKGVTYKSKSEIGLTEAEIKKVNARIIPRESVLMTCVGDLGRVSIAGKDCVVNQQLHTYQPTECLNNIFLMYFLSHQKPYMYKYATTTTVPYMNKTTCNNMIVYLPPIELQESFAQKILQIDHRLNLISNSLEEIKLLYDSLLHKAFNGELFKEEIKA</sequence>
<dbReference type="Gene3D" id="3.90.220.20">
    <property type="entry name" value="DNA methylase specificity domains"/>
    <property type="match status" value="2"/>
</dbReference>
<dbReference type="GO" id="GO:0009307">
    <property type="term" value="P:DNA restriction-modification system"/>
    <property type="evidence" value="ECO:0007669"/>
    <property type="project" value="UniProtKB-KW"/>
</dbReference>
<reference evidence="5 6" key="1">
    <citation type="journal article" date="2020" name="Biotechnol. Biofuels">
        <title>New insights from the biogas microbiome by comprehensive genome-resolved metagenomics of nearly 1600 species originating from multiple anaerobic digesters.</title>
        <authorList>
            <person name="Campanaro S."/>
            <person name="Treu L."/>
            <person name="Rodriguez-R L.M."/>
            <person name="Kovalovszki A."/>
            <person name="Ziels R.M."/>
            <person name="Maus I."/>
            <person name="Zhu X."/>
            <person name="Kougias P.G."/>
            <person name="Basile A."/>
            <person name="Luo G."/>
            <person name="Schluter A."/>
            <person name="Konstantinidis K.T."/>
            <person name="Angelidaki I."/>
        </authorList>
    </citation>
    <scope>NUCLEOTIDE SEQUENCE [LARGE SCALE GENOMIC DNA]</scope>
    <source>
        <strain evidence="5">AS23ysBPME_34</strain>
    </source>
</reference>
<dbReference type="PANTHER" id="PTHR30408:SF12">
    <property type="entry name" value="TYPE I RESTRICTION ENZYME MJAVIII SPECIFICITY SUBUNIT"/>
    <property type="match status" value="1"/>
</dbReference>
<evidence type="ECO:0000256" key="2">
    <source>
        <dbReference type="ARBA" id="ARBA00022747"/>
    </source>
</evidence>
<accession>A0A7X8C3E1</accession>
<protein>
    <recommendedName>
        <fullName evidence="4">Type I restriction modification DNA specificity domain-containing protein</fullName>
    </recommendedName>
</protein>
<dbReference type="InterPro" id="IPR000055">
    <property type="entry name" value="Restrct_endonuc_typeI_TRD"/>
</dbReference>